<reference evidence="15" key="3">
    <citation type="submission" date="2025-09" db="UniProtKB">
        <authorList>
            <consortium name="Ensembl"/>
        </authorList>
    </citation>
    <scope>IDENTIFICATION</scope>
</reference>
<evidence type="ECO:0000256" key="3">
    <source>
        <dbReference type="ARBA" id="ARBA00022475"/>
    </source>
</evidence>
<dbReference type="Gene3D" id="3.40.50.2300">
    <property type="match status" value="2"/>
</dbReference>
<feature type="transmembrane region" description="Helical" evidence="12">
    <location>
        <begin position="704"/>
        <end position="722"/>
    </location>
</feature>
<keyword evidence="16" id="KW-1185">Reference proteome</keyword>
<keyword evidence="10" id="KW-0325">Glycoprotein</keyword>
<feature type="transmembrane region" description="Helical" evidence="12">
    <location>
        <begin position="627"/>
        <end position="648"/>
    </location>
</feature>
<evidence type="ECO:0000256" key="7">
    <source>
        <dbReference type="ARBA" id="ARBA00023040"/>
    </source>
</evidence>
<evidence type="ECO:0000313" key="16">
    <source>
        <dbReference type="Proteomes" id="UP000002280"/>
    </source>
</evidence>
<evidence type="ECO:0000256" key="10">
    <source>
        <dbReference type="ARBA" id="ARBA00023180"/>
    </source>
</evidence>
<evidence type="ECO:0000256" key="2">
    <source>
        <dbReference type="ARBA" id="ARBA00007242"/>
    </source>
</evidence>
<dbReference type="InParanoid" id="F7A727"/>
<organism evidence="15 16">
    <name type="scientific">Monodelphis domestica</name>
    <name type="common">Gray short-tailed opossum</name>
    <dbReference type="NCBI Taxonomy" id="13616"/>
    <lineage>
        <taxon>Eukaryota</taxon>
        <taxon>Metazoa</taxon>
        <taxon>Chordata</taxon>
        <taxon>Craniata</taxon>
        <taxon>Vertebrata</taxon>
        <taxon>Euteleostomi</taxon>
        <taxon>Mammalia</taxon>
        <taxon>Metatheria</taxon>
        <taxon>Didelphimorphia</taxon>
        <taxon>Didelphidae</taxon>
        <taxon>Monodelphis</taxon>
    </lineage>
</organism>
<evidence type="ECO:0000256" key="13">
    <source>
        <dbReference type="SAM" id="SignalP"/>
    </source>
</evidence>
<feature type="chain" id="PRO_5023828554" evidence="13">
    <location>
        <begin position="19"/>
        <end position="877"/>
    </location>
</feature>
<dbReference type="InterPro" id="IPR001828">
    <property type="entry name" value="ANF_lig-bd_rcpt"/>
</dbReference>
<keyword evidence="4 12" id="KW-0812">Transmembrane</keyword>
<dbReference type="InterPro" id="IPR038550">
    <property type="entry name" value="GPCR_3_9-Cys_sf"/>
</dbReference>
<evidence type="ECO:0000256" key="5">
    <source>
        <dbReference type="ARBA" id="ARBA00022729"/>
    </source>
</evidence>
<dbReference type="InterPro" id="IPR000068">
    <property type="entry name" value="GPCR_3_Ca_sens_rcpt-rel"/>
</dbReference>
<feature type="transmembrane region" description="Helical" evidence="12">
    <location>
        <begin position="660"/>
        <end position="684"/>
    </location>
</feature>
<dbReference type="Bgee" id="ENSMODG00000043520">
    <property type="expression patterns" value="Expressed in spinal cord"/>
</dbReference>
<dbReference type="CDD" id="cd15283">
    <property type="entry name" value="7tmC_V2R_pheromone"/>
    <property type="match status" value="1"/>
</dbReference>
<dbReference type="GO" id="GO:0005886">
    <property type="term" value="C:plasma membrane"/>
    <property type="evidence" value="ECO:0000318"/>
    <property type="project" value="GO_Central"/>
</dbReference>
<dbReference type="AlphaFoldDB" id="F7A727"/>
<keyword evidence="9" id="KW-0675">Receptor</keyword>
<dbReference type="RefSeq" id="NP_001093001.1">
    <property type="nucleotide sequence ID" value="NM_001099531.1"/>
</dbReference>
<dbReference type="HOGENOM" id="CLU_005389_5_0_1"/>
<protein>
    <submittedName>
        <fullName evidence="15">Vomeronasal 2 receptor 510</fullName>
    </submittedName>
</protein>
<evidence type="ECO:0000256" key="1">
    <source>
        <dbReference type="ARBA" id="ARBA00004651"/>
    </source>
</evidence>
<dbReference type="InterPro" id="IPR028082">
    <property type="entry name" value="Peripla_BP_I"/>
</dbReference>
<dbReference type="PROSITE" id="PS50259">
    <property type="entry name" value="G_PROTEIN_RECEP_F3_4"/>
    <property type="match status" value="1"/>
</dbReference>
<dbReference type="InterPro" id="IPR011500">
    <property type="entry name" value="GPCR_3_9-Cys_dom"/>
</dbReference>
<dbReference type="PANTHER" id="PTHR24061:SF599">
    <property type="entry name" value="G-PROTEIN COUPLED RECEPTORS FAMILY 3 PROFILE DOMAIN-CONTAINING PROTEIN"/>
    <property type="match status" value="1"/>
</dbReference>
<evidence type="ECO:0000256" key="4">
    <source>
        <dbReference type="ARBA" id="ARBA00022692"/>
    </source>
</evidence>
<dbReference type="OrthoDB" id="5984008at2759"/>
<evidence type="ECO:0000256" key="8">
    <source>
        <dbReference type="ARBA" id="ARBA00023136"/>
    </source>
</evidence>
<keyword evidence="11" id="KW-0807">Transducer</keyword>
<dbReference type="PANTHER" id="PTHR24061">
    <property type="entry name" value="CALCIUM-SENSING RECEPTOR-RELATED"/>
    <property type="match status" value="1"/>
</dbReference>
<dbReference type="Pfam" id="PF07562">
    <property type="entry name" value="NCD3G"/>
    <property type="match status" value="1"/>
</dbReference>
<gene>
    <name evidence="15" type="primary">VN2R510</name>
</gene>
<dbReference type="InterPro" id="IPR004073">
    <property type="entry name" value="GPCR_3_vmron_rcpt_2"/>
</dbReference>
<name>F7A727_MONDO</name>
<feature type="signal peptide" evidence="13">
    <location>
        <begin position="1"/>
        <end position="18"/>
    </location>
</feature>
<reference evidence="15" key="2">
    <citation type="submission" date="2025-08" db="UniProtKB">
        <authorList>
            <consortium name="Ensembl"/>
        </authorList>
    </citation>
    <scope>IDENTIFICATION</scope>
</reference>
<evidence type="ECO:0000256" key="6">
    <source>
        <dbReference type="ARBA" id="ARBA00022989"/>
    </source>
</evidence>
<dbReference type="InterPro" id="IPR017978">
    <property type="entry name" value="GPCR_3_C"/>
</dbReference>
<comment type="similarity">
    <text evidence="2">Belongs to the G-protein coupled receptor 3 family.</text>
</comment>
<feature type="transmembrane region" description="Helical" evidence="12">
    <location>
        <begin position="593"/>
        <end position="615"/>
    </location>
</feature>
<evidence type="ECO:0000256" key="11">
    <source>
        <dbReference type="ARBA" id="ARBA00023224"/>
    </source>
</evidence>
<dbReference type="PRINTS" id="PR01535">
    <property type="entry name" value="VOMERONASL2R"/>
</dbReference>
<keyword evidence="6 12" id="KW-1133">Transmembrane helix</keyword>
<dbReference type="SUPFAM" id="SSF53822">
    <property type="entry name" value="Periplasmic binding protein-like I"/>
    <property type="match status" value="1"/>
</dbReference>
<comment type="subcellular location">
    <subcellularLocation>
        <location evidence="1">Cell membrane</location>
        <topology evidence="1">Multi-pass membrane protein</topology>
    </subcellularLocation>
</comment>
<evidence type="ECO:0000313" key="15">
    <source>
        <dbReference type="Ensembl" id="ENSMODP00000001074.3"/>
    </source>
</evidence>
<dbReference type="Proteomes" id="UP000002280">
    <property type="component" value="Chromosome 3"/>
</dbReference>
<dbReference type="FunFam" id="3.40.50.2300:FF:000024">
    <property type="entry name" value="Vomeronasal 2, receptor 73"/>
    <property type="match status" value="1"/>
</dbReference>
<dbReference type="GO" id="GO:0004930">
    <property type="term" value="F:G protein-coupled receptor activity"/>
    <property type="evidence" value="ECO:0000318"/>
    <property type="project" value="GO_Central"/>
</dbReference>
<evidence type="ECO:0000259" key="14">
    <source>
        <dbReference type="PROSITE" id="PS50259"/>
    </source>
</evidence>
<dbReference type="CDD" id="cd06365">
    <property type="entry name" value="PBP1_pheromone_receptor"/>
    <property type="match status" value="1"/>
</dbReference>
<feature type="transmembrane region" description="Helical" evidence="12">
    <location>
        <begin position="784"/>
        <end position="804"/>
    </location>
</feature>
<accession>F7A727</accession>
<dbReference type="Gene3D" id="2.10.50.30">
    <property type="entry name" value="GPCR, family 3, nine cysteines domain"/>
    <property type="match status" value="1"/>
</dbReference>
<dbReference type="Ensembl" id="ENSMODT00000001094.4">
    <property type="protein sequence ID" value="ENSMODP00000001074.3"/>
    <property type="gene ID" value="ENSMODG00000043520.1"/>
</dbReference>
<keyword evidence="8 12" id="KW-0472">Membrane</keyword>
<dbReference type="CTD" id="100013811"/>
<feature type="domain" description="G-protein coupled receptors family 3 profile" evidence="14">
    <location>
        <begin position="590"/>
        <end position="854"/>
    </location>
</feature>
<dbReference type="FunFam" id="2.10.50.30:FF:000002">
    <property type="entry name" value="Vomeronasal 2 receptor, h1"/>
    <property type="match status" value="1"/>
</dbReference>
<reference evidence="15 16" key="1">
    <citation type="journal article" date="2007" name="Nature">
        <title>Genome of the marsupial Monodelphis domestica reveals innovation in non-coding sequences.</title>
        <authorList>
            <person name="Mikkelsen T.S."/>
            <person name="Wakefield M.J."/>
            <person name="Aken B."/>
            <person name="Amemiya C.T."/>
            <person name="Chang J.L."/>
            <person name="Duke S."/>
            <person name="Garber M."/>
            <person name="Gentles A.J."/>
            <person name="Goodstadt L."/>
            <person name="Heger A."/>
            <person name="Jurka J."/>
            <person name="Kamal M."/>
            <person name="Mauceli E."/>
            <person name="Searle S.M."/>
            <person name="Sharpe T."/>
            <person name="Baker M.L."/>
            <person name="Batzer M.A."/>
            <person name="Benos P.V."/>
            <person name="Belov K."/>
            <person name="Clamp M."/>
            <person name="Cook A."/>
            <person name="Cuff J."/>
            <person name="Das R."/>
            <person name="Davidow L."/>
            <person name="Deakin J.E."/>
            <person name="Fazzari M.J."/>
            <person name="Glass J.L."/>
            <person name="Grabherr M."/>
            <person name="Greally J.M."/>
            <person name="Gu W."/>
            <person name="Hore T.A."/>
            <person name="Huttley G.A."/>
            <person name="Kleber M."/>
            <person name="Jirtle R.L."/>
            <person name="Koina E."/>
            <person name="Lee J.T."/>
            <person name="Mahony S."/>
            <person name="Marra M.A."/>
            <person name="Miller R.D."/>
            <person name="Nicholls R.D."/>
            <person name="Oda M."/>
            <person name="Papenfuss A.T."/>
            <person name="Parra Z.E."/>
            <person name="Pollock D.D."/>
            <person name="Ray D.A."/>
            <person name="Schein J.E."/>
            <person name="Speed T.P."/>
            <person name="Thompson K."/>
            <person name="VandeBerg J.L."/>
            <person name="Wade C.M."/>
            <person name="Walker J.A."/>
            <person name="Waters P.D."/>
            <person name="Webber C."/>
            <person name="Weidman J.R."/>
            <person name="Xie X."/>
            <person name="Zody M.C."/>
            <person name="Baldwin J."/>
            <person name="Abdouelleil A."/>
            <person name="Abdulkadir J."/>
            <person name="Abebe A."/>
            <person name="Abera B."/>
            <person name="Abreu J."/>
            <person name="Acer S.C."/>
            <person name="Aftuck L."/>
            <person name="Alexander A."/>
            <person name="An P."/>
            <person name="Anderson E."/>
            <person name="Anderson S."/>
            <person name="Arachi H."/>
            <person name="Azer M."/>
            <person name="Bachantsang P."/>
            <person name="Barry A."/>
            <person name="Bayul T."/>
            <person name="Berlin A."/>
            <person name="Bessette D."/>
            <person name="Bloom T."/>
            <person name="Bloom T."/>
            <person name="Boguslavskiy L."/>
            <person name="Bonnet C."/>
            <person name="Boukhgalter B."/>
            <person name="Bourzgui I."/>
            <person name="Brown A."/>
            <person name="Cahill P."/>
            <person name="Channer S."/>
            <person name="Cheshatsang Y."/>
            <person name="Chuda L."/>
            <person name="Citroen M."/>
            <person name="Collymore A."/>
            <person name="Cooke P."/>
            <person name="Costello M."/>
            <person name="D'Aco K."/>
            <person name="Daza R."/>
            <person name="De Haan G."/>
            <person name="DeGray S."/>
            <person name="DeMaso C."/>
            <person name="Dhargay N."/>
            <person name="Dooley K."/>
            <person name="Dooley E."/>
            <person name="Doricent M."/>
            <person name="Dorje P."/>
            <person name="Dorjee K."/>
            <person name="Dupes A."/>
            <person name="Elong R."/>
            <person name="Falk J."/>
            <person name="Farina A."/>
            <person name="Faro S."/>
            <person name="Ferguson D."/>
            <person name="Fisher S."/>
            <person name="Foley C.D."/>
            <person name="Franke A."/>
            <person name="Friedrich D."/>
            <person name="Gadbois L."/>
            <person name="Gearin G."/>
            <person name="Gearin C.R."/>
            <person name="Giannoukos G."/>
            <person name="Goode T."/>
            <person name="Graham J."/>
            <person name="Grandbois E."/>
            <person name="Grewal S."/>
            <person name="Gyaltsen K."/>
            <person name="Hafez N."/>
            <person name="Hagos B."/>
            <person name="Hall J."/>
            <person name="Henson C."/>
            <person name="Hollinger A."/>
            <person name="Honan T."/>
            <person name="Huard M.D."/>
            <person name="Hughes L."/>
            <person name="Hurhula B."/>
            <person name="Husby M.E."/>
            <person name="Kamat A."/>
            <person name="Kanga B."/>
            <person name="Kashin S."/>
            <person name="Khazanovich D."/>
            <person name="Kisner P."/>
            <person name="Lance K."/>
            <person name="Lara M."/>
            <person name="Lee W."/>
            <person name="Lennon N."/>
            <person name="Letendre F."/>
            <person name="LeVine R."/>
            <person name="Lipovsky A."/>
            <person name="Liu X."/>
            <person name="Liu J."/>
            <person name="Liu S."/>
            <person name="Lokyitsang T."/>
            <person name="Lokyitsang Y."/>
            <person name="Lubonja R."/>
            <person name="Lui A."/>
            <person name="MacDonald P."/>
            <person name="Magnisalis V."/>
            <person name="Maru K."/>
            <person name="Matthews C."/>
            <person name="McCusker W."/>
            <person name="McDonough S."/>
            <person name="Mehta T."/>
            <person name="Meldrim J."/>
            <person name="Meneus L."/>
            <person name="Mihai O."/>
            <person name="Mihalev A."/>
            <person name="Mihova T."/>
            <person name="Mittelman R."/>
            <person name="Mlenga V."/>
            <person name="Montmayeur A."/>
            <person name="Mulrain L."/>
            <person name="Navidi A."/>
            <person name="Naylor J."/>
            <person name="Negash T."/>
            <person name="Nguyen T."/>
            <person name="Nguyen N."/>
            <person name="Nicol R."/>
            <person name="Norbu C."/>
            <person name="Norbu N."/>
            <person name="Novod N."/>
            <person name="O'Neill B."/>
            <person name="Osman S."/>
            <person name="Markiewicz E."/>
            <person name="Oyono O.L."/>
            <person name="Patti C."/>
            <person name="Phunkhang P."/>
            <person name="Pierre F."/>
            <person name="Priest M."/>
            <person name="Raghuraman S."/>
            <person name="Rege F."/>
            <person name="Reyes R."/>
            <person name="Rise C."/>
            <person name="Rogov P."/>
            <person name="Ross K."/>
            <person name="Ryan E."/>
            <person name="Settipalli S."/>
            <person name="Shea T."/>
            <person name="Sherpa N."/>
            <person name="Shi L."/>
            <person name="Shih D."/>
            <person name="Sparrow T."/>
            <person name="Spaulding J."/>
            <person name="Stalker J."/>
            <person name="Stange-Thomann N."/>
            <person name="Stavropoulos S."/>
            <person name="Stone C."/>
            <person name="Strader C."/>
            <person name="Tesfaye S."/>
            <person name="Thomson T."/>
            <person name="Thoulutsang Y."/>
            <person name="Thoulutsang D."/>
            <person name="Topham K."/>
            <person name="Topping I."/>
            <person name="Tsamla T."/>
            <person name="Vassiliev H."/>
            <person name="Vo A."/>
            <person name="Wangchuk T."/>
            <person name="Wangdi T."/>
            <person name="Weiand M."/>
            <person name="Wilkinson J."/>
            <person name="Wilson A."/>
            <person name="Yadav S."/>
            <person name="Young G."/>
            <person name="Yu Q."/>
            <person name="Zembek L."/>
            <person name="Zhong D."/>
            <person name="Zimmer A."/>
            <person name="Zwirko Z."/>
            <person name="Jaffe D.B."/>
            <person name="Alvarez P."/>
            <person name="Brockman W."/>
            <person name="Butler J."/>
            <person name="Chin C."/>
            <person name="Gnerre S."/>
            <person name="MacCallum I."/>
            <person name="Graves J.A."/>
            <person name="Ponting C.P."/>
            <person name="Breen M."/>
            <person name="Samollow P.B."/>
            <person name="Lander E.S."/>
            <person name="Lindblad-Toh K."/>
        </authorList>
    </citation>
    <scope>NUCLEOTIDE SEQUENCE [LARGE SCALE GENOMIC DNA]</scope>
</reference>
<dbReference type="eggNOG" id="KOG1056">
    <property type="taxonomic scope" value="Eukaryota"/>
</dbReference>
<dbReference type="PRINTS" id="PR00248">
    <property type="entry name" value="GPCRMGR"/>
</dbReference>
<dbReference type="OMA" id="TENSCME"/>
<sequence>MLSCLLIALLLLLPGSRHRTEKAPCFHQLNPIVSHDGDLKIGVFLSLFSVEVNQVIGAELFTNPPNKACKPYQWLLKNYQQALALTFAVEEINRNPNLLPNLTLGFHLYNAYHSDARTLESSLRWLSGQGQLIPNYSCWGQDKTVAVIGGGTSALSVQMGPLLELYRYPQISYGPFDFSLRDKVQFPSLYQLAPKDSSLHKGVVLLIVYFEWNWIGLIATDDMRGEEFLWEMREEMGKNRVCVSFTEKIPVSERRHTESQETFMPRILISSTMVIVIHGDTDSLMILRYSDAPIFLTQKVWIATSQWDITMRPLYRFGQNFHGALTFSYLVSEIPGFKAFLKTVTPSKYLDDILLKGFWVSAFRCPDQAENPEQDICFPNASLETLPLCSFDMNMSGLSYTIYNAIYAVAWALHEMLRKKLEKSSVGDEKYLILHSWQLHSSLKNTKFLHSAGDPSVVNENRSSKGSYTIMNYVSSELFWTIVLLIVAKSIIVDHSTMLLLLCTMISWFCLFYSVPCGVCSDSCGPGFRKTPLEGKAACCFDCTPCPEQEISSQMNAERCTKCSEVEYPNKQRDHCLSKVVTFLNMKEPLGKMLALMAVSFSLLTALVLGVFVKFRDTPIVKANNRTLSYTLLVSLIFCFLCSLLFIGQPTTATCLLQQTVFAVVFTVAVSSILAKTMIVVLAFRGVRPGSRIRTFLRPRVSNYVVLLCSGIQVIFCGTWLGTSPPFPEADTHSEYGYIIIRCNEGSVLAFYCVLGYMALLALGSFTVAFLARNLPDTFNETKLITLSMLVFCSVWTTFLLTYQSTKGKAMVTVEIFSILVSSVGLLGCIFIPKCYVILLKAERNTLEQVKNKGDSGGKILCEARPYTSSFGNNRLK</sequence>
<proteinExistence type="inferred from homology"/>
<dbReference type="GeneTree" id="ENSGT00940000154249"/>
<dbReference type="GeneID" id="100013811"/>
<keyword evidence="7" id="KW-0297">G-protein coupled receptor</keyword>
<dbReference type="InterPro" id="IPR000337">
    <property type="entry name" value="GPCR_3"/>
</dbReference>
<evidence type="ECO:0000256" key="12">
    <source>
        <dbReference type="SAM" id="Phobius"/>
    </source>
</evidence>
<evidence type="ECO:0000256" key="9">
    <source>
        <dbReference type="ARBA" id="ARBA00023170"/>
    </source>
</evidence>
<dbReference type="Pfam" id="PF00003">
    <property type="entry name" value="7tm_3"/>
    <property type="match status" value="1"/>
</dbReference>
<keyword evidence="5 13" id="KW-0732">Signal</keyword>
<dbReference type="Pfam" id="PF01094">
    <property type="entry name" value="ANF_receptor"/>
    <property type="match status" value="1"/>
</dbReference>
<feature type="transmembrane region" description="Helical" evidence="12">
    <location>
        <begin position="816"/>
        <end position="839"/>
    </location>
</feature>
<dbReference type="KEGG" id="mdo:100013811"/>
<feature type="transmembrane region" description="Helical" evidence="12">
    <location>
        <begin position="749"/>
        <end position="772"/>
    </location>
</feature>
<keyword evidence="3" id="KW-1003">Cell membrane</keyword>